<feature type="compositionally biased region" description="Polar residues" evidence="1">
    <location>
        <begin position="47"/>
        <end position="56"/>
    </location>
</feature>
<dbReference type="AlphaFoldDB" id="A0A1M6NVG3"/>
<gene>
    <name evidence="2" type="ORF">SAMN02745244_03727</name>
</gene>
<dbReference type="Proteomes" id="UP000184512">
    <property type="component" value="Unassembled WGS sequence"/>
</dbReference>
<name>A0A1M6NVG3_9ACTN</name>
<protein>
    <submittedName>
        <fullName evidence="2">Uncharacterized protein</fullName>
    </submittedName>
</protein>
<keyword evidence="3" id="KW-1185">Reference proteome</keyword>
<accession>A0A1M6NVG3</accession>
<evidence type="ECO:0000313" key="2">
    <source>
        <dbReference type="EMBL" id="SHJ99749.1"/>
    </source>
</evidence>
<evidence type="ECO:0000256" key="1">
    <source>
        <dbReference type="SAM" id="MobiDB-lite"/>
    </source>
</evidence>
<dbReference type="EMBL" id="FQZG01000132">
    <property type="protein sequence ID" value="SHJ99749.1"/>
    <property type="molecule type" value="Genomic_DNA"/>
</dbReference>
<feature type="region of interest" description="Disordered" evidence="1">
    <location>
        <begin position="36"/>
        <end position="57"/>
    </location>
</feature>
<evidence type="ECO:0000313" key="3">
    <source>
        <dbReference type="Proteomes" id="UP000184512"/>
    </source>
</evidence>
<organism evidence="2 3">
    <name type="scientific">Tessaracoccus bendigoensis DSM 12906</name>
    <dbReference type="NCBI Taxonomy" id="1123357"/>
    <lineage>
        <taxon>Bacteria</taxon>
        <taxon>Bacillati</taxon>
        <taxon>Actinomycetota</taxon>
        <taxon>Actinomycetes</taxon>
        <taxon>Propionibacteriales</taxon>
        <taxon>Propionibacteriaceae</taxon>
        <taxon>Tessaracoccus</taxon>
    </lineage>
</organism>
<sequence length="74" mass="8195">MPGEPASGTDPEWALHHERPRNNLVTLASCRQQQWRKRPPVIEASQHGANSVSDSAARQLPSGICSMRTMTFIV</sequence>
<reference evidence="2 3" key="1">
    <citation type="submission" date="2016-11" db="EMBL/GenBank/DDBJ databases">
        <authorList>
            <person name="Jaros S."/>
            <person name="Januszkiewicz K."/>
            <person name="Wedrychowicz H."/>
        </authorList>
    </citation>
    <scope>NUCLEOTIDE SEQUENCE [LARGE SCALE GENOMIC DNA]</scope>
    <source>
        <strain evidence="2 3">DSM 12906</strain>
    </source>
</reference>
<proteinExistence type="predicted"/>